<gene>
    <name evidence="2" type="ORF">BT96DRAFT_294717</name>
</gene>
<keyword evidence="1" id="KW-0175">Coiled coil</keyword>
<evidence type="ECO:0000256" key="1">
    <source>
        <dbReference type="SAM" id="Coils"/>
    </source>
</evidence>
<dbReference type="OrthoDB" id="3268380at2759"/>
<keyword evidence="3" id="KW-1185">Reference proteome</keyword>
<dbReference type="AlphaFoldDB" id="A0A6A4I9J9"/>
<organism evidence="2 3">
    <name type="scientific">Gymnopus androsaceus JB14</name>
    <dbReference type="NCBI Taxonomy" id="1447944"/>
    <lineage>
        <taxon>Eukaryota</taxon>
        <taxon>Fungi</taxon>
        <taxon>Dikarya</taxon>
        <taxon>Basidiomycota</taxon>
        <taxon>Agaricomycotina</taxon>
        <taxon>Agaricomycetes</taxon>
        <taxon>Agaricomycetidae</taxon>
        <taxon>Agaricales</taxon>
        <taxon>Marasmiineae</taxon>
        <taxon>Omphalotaceae</taxon>
        <taxon>Gymnopus</taxon>
    </lineage>
</organism>
<accession>A0A6A4I9J9</accession>
<name>A0A6A4I9J9_9AGAR</name>
<reference evidence="2" key="1">
    <citation type="journal article" date="2019" name="Environ. Microbiol.">
        <title>Fungal ecological strategies reflected in gene transcription - a case study of two litter decomposers.</title>
        <authorList>
            <person name="Barbi F."/>
            <person name="Kohler A."/>
            <person name="Barry K."/>
            <person name="Baskaran P."/>
            <person name="Daum C."/>
            <person name="Fauchery L."/>
            <person name="Ihrmark K."/>
            <person name="Kuo A."/>
            <person name="LaButti K."/>
            <person name="Lipzen A."/>
            <person name="Morin E."/>
            <person name="Grigoriev I.V."/>
            <person name="Henrissat B."/>
            <person name="Lindahl B."/>
            <person name="Martin F."/>
        </authorList>
    </citation>
    <scope>NUCLEOTIDE SEQUENCE</scope>
    <source>
        <strain evidence="2">JB14</strain>
    </source>
</reference>
<protein>
    <submittedName>
        <fullName evidence="2">Uncharacterized protein</fullName>
    </submittedName>
</protein>
<evidence type="ECO:0000313" key="2">
    <source>
        <dbReference type="EMBL" id="KAE9405988.1"/>
    </source>
</evidence>
<sequence length="267" mass="30998">MAHYLYQSRIEDPIWLQPDDISFLRTRLSEAEDVIQIIEKRMEELTAHIPELTRQKHAKLVEIVSLRNVLAPVRRVPLEILTEIFELSCLPKYGFRESDLVPDMFMLTSVCAAWRKAAHTTPRLWSRLCISFAKELVPGSDFAWINDWITRCRRVPLDLYIQFDLYILELEDPDNLIMERAAQLLEYILGHFGDIIRLLDISGRPSAFLPILQLPRSSLLSLEELSFEICEAKNDTVKDLVDLFPRKVDVLLGADKLRQVKSTVPHF</sequence>
<dbReference type="Proteomes" id="UP000799118">
    <property type="component" value="Unassembled WGS sequence"/>
</dbReference>
<evidence type="ECO:0000313" key="3">
    <source>
        <dbReference type="Proteomes" id="UP000799118"/>
    </source>
</evidence>
<dbReference type="Gene3D" id="1.20.1280.50">
    <property type="match status" value="1"/>
</dbReference>
<feature type="coiled-coil region" evidence="1">
    <location>
        <begin position="21"/>
        <end position="55"/>
    </location>
</feature>
<dbReference type="EMBL" id="ML769405">
    <property type="protein sequence ID" value="KAE9405988.1"/>
    <property type="molecule type" value="Genomic_DNA"/>
</dbReference>
<proteinExistence type="predicted"/>